<comment type="caution">
    <text evidence="2">The sequence shown here is derived from an EMBL/GenBank/DDBJ whole genome shotgun (WGS) entry which is preliminary data.</text>
</comment>
<proteinExistence type="predicted"/>
<feature type="region of interest" description="Disordered" evidence="1">
    <location>
        <begin position="1"/>
        <end position="20"/>
    </location>
</feature>
<feature type="compositionally biased region" description="Acidic residues" evidence="1">
    <location>
        <begin position="609"/>
        <end position="634"/>
    </location>
</feature>
<feature type="compositionally biased region" description="Polar residues" evidence="1">
    <location>
        <begin position="647"/>
        <end position="657"/>
    </location>
</feature>
<feature type="region of interest" description="Disordered" evidence="1">
    <location>
        <begin position="589"/>
        <end position="674"/>
    </location>
</feature>
<organism evidence="2 3">
    <name type="scientific">Pseudonocardia kunmingensis</name>
    <dbReference type="NCBI Taxonomy" id="630975"/>
    <lineage>
        <taxon>Bacteria</taxon>
        <taxon>Bacillati</taxon>
        <taxon>Actinomycetota</taxon>
        <taxon>Actinomycetes</taxon>
        <taxon>Pseudonocardiales</taxon>
        <taxon>Pseudonocardiaceae</taxon>
        <taxon>Pseudonocardia</taxon>
    </lineage>
</organism>
<name>A0A543CXW0_9PSEU</name>
<protein>
    <submittedName>
        <fullName evidence="2">ParB family chromosome partitioning protein</fullName>
    </submittedName>
</protein>
<dbReference type="EMBL" id="VFPA01000009">
    <property type="protein sequence ID" value="TQM01698.1"/>
    <property type="molecule type" value="Genomic_DNA"/>
</dbReference>
<sequence>MTTSADPSTDHANTGQTDYPYLLSGVDPRTLRAVDNLRDITDIREQHPDLVASIAENGMNPLVSIINVTPDPDGCLAVLVGFHRTAAAVAVKEVENPDLVIDVLVHAPGTTRREVKVAQGLENLHHKYLTQADEARLYDQLALEGLDDFGIAETLVRPIERVRAGRAVAADPRTHAASVSSPDIDLLALAHLLEFADDADAHQELVEVLDQHPRDLDWAIRRLRRQREQRDQLISEAQRLTDLGYTVLDGVASHLELPDGAARFANLCAADGDEPIDPAQHASCPGRAAYLTPQAHGETTVAVTEVCADYATHGHRTIAAAKQAAAEEQLREAGVAIVDFGDAAVVPLTSLYADEHAERCLTVDDHASCPGHAAVITPARWASTDVEVCYVCTDYADHGHVRIRVEPARADRDAAWQSAERRRAAANNRLWRAAKIDRRDWIATFFTGWRKRKASTLPPRIHHWLALGPVLASNYSGEAASTHTYACTLLGFPEPSYRRDRNPIAAHLRKRSTTEIQAVLIRLAQIVGACEQHFNLASTDQATTWREPTEDTRFYFELLAVLGYPLSHVEQLITNPDLDIPLWPHLAPDTADDTADDTGHDTARVPGADPDDAEFDHDLDDLNNEVSGDADEEPAAAGEAAEPMGENATQARSSAESSIEVPDSQITSQYRAAV</sequence>
<reference evidence="2 3" key="1">
    <citation type="submission" date="2019-06" db="EMBL/GenBank/DDBJ databases">
        <title>Sequencing the genomes of 1000 actinobacteria strains.</title>
        <authorList>
            <person name="Klenk H.-P."/>
        </authorList>
    </citation>
    <scope>NUCLEOTIDE SEQUENCE [LARGE SCALE GENOMIC DNA]</scope>
    <source>
        <strain evidence="2 3">DSM 45301</strain>
    </source>
</reference>
<accession>A0A543CXW0</accession>
<evidence type="ECO:0000313" key="3">
    <source>
        <dbReference type="Proteomes" id="UP000315677"/>
    </source>
</evidence>
<keyword evidence="3" id="KW-1185">Reference proteome</keyword>
<gene>
    <name evidence="2" type="ORF">FB558_8599</name>
</gene>
<feature type="compositionally biased region" description="Polar residues" evidence="1">
    <location>
        <begin position="1"/>
        <end position="17"/>
    </location>
</feature>
<dbReference type="AlphaFoldDB" id="A0A543CXW0"/>
<dbReference type="Proteomes" id="UP000315677">
    <property type="component" value="Unassembled WGS sequence"/>
</dbReference>
<evidence type="ECO:0000313" key="2">
    <source>
        <dbReference type="EMBL" id="TQM01698.1"/>
    </source>
</evidence>
<feature type="compositionally biased region" description="Polar residues" evidence="1">
    <location>
        <begin position="664"/>
        <end position="674"/>
    </location>
</feature>
<evidence type="ECO:0000256" key="1">
    <source>
        <dbReference type="SAM" id="MobiDB-lite"/>
    </source>
</evidence>